<dbReference type="Proteomes" id="UP000054144">
    <property type="component" value="Unassembled WGS sequence"/>
</dbReference>
<accession>A0A0D7AFF0</accession>
<protein>
    <submittedName>
        <fullName evidence="1">Uncharacterized protein</fullName>
    </submittedName>
</protein>
<sequence>MSDVSLHHPCLVLAAYFRKCSLEKYLELTALLLISSVALPSGGDPVGNPAYPVYTVATGGVNWINVATTLYNYSLVLAYNYPYSGATINASLVAPVPPINRSPLMFAQPPSSQALEKSVISDFNSKLASHVASRSSNYSDVQTFLWDSKVYSP</sequence>
<reference evidence="1 2" key="1">
    <citation type="journal article" date="2015" name="Fungal Genet. Biol.">
        <title>Evolution of novel wood decay mechanisms in Agaricales revealed by the genome sequences of Fistulina hepatica and Cylindrobasidium torrendii.</title>
        <authorList>
            <person name="Floudas D."/>
            <person name="Held B.W."/>
            <person name="Riley R."/>
            <person name="Nagy L.G."/>
            <person name="Koehler G."/>
            <person name="Ransdell A.S."/>
            <person name="Younus H."/>
            <person name="Chow J."/>
            <person name="Chiniquy J."/>
            <person name="Lipzen A."/>
            <person name="Tritt A."/>
            <person name="Sun H."/>
            <person name="Haridas S."/>
            <person name="LaButti K."/>
            <person name="Ohm R.A."/>
            <person name="Kues U."/>
            <person name="Blanchette R.A."/>
            <person name="Grigoriev I.V."/>
            <person name="Minto R.E."/>
            <person name="Hibbett D.S."/>
        </authorList>
    </citation>
    <scope>NUCLEOTIDE SEQUENCE [LARGE SCALE GENOMIC DNA]</scope>
    <source>
        <strain evidence="1 2">ATCC 64428</strain>
    </source>
</reference>
<evidence type="ECO:0000313" key="1">
    <source>
        <dbReference type="EMBL" id="KIY48626.1"/>
    </source>
</evidence>
<evidence type="ECO:0000313" key="2">
    <source>
        <dbReference type="Proteomes" id="UP000054144"/>
    </source>
</evidence>
<dbReference type="EMBL" id="KN881829">
    <property type="protein sequence ID" value="KIY48626.1"/>
    <property type="molecule type" value="Genomic_DNA"/>
</dbReference>
<keyword evidence="2" id="KW-1185">Reference proteome</keyword>
<proteinExistence type="predicted"/>
<name>A0A0D7AFF0_9AGAR</name>
<gene>
    <name evidence="1" type="ORF">FISHEDRAFT_73447</name>
</gene>
<dbReference type="OrthoDB" id="1600564at2759"/>
<dbReference type="AlphaFoldDB" id="A0A0D7AFF0"/>
<organism evidence="1 2">
    <name type="scientific">Fistulina hepatica ATCC 64428</name>
    <dbReference type="NCBI Taxonomy" id="1128425"/>
    <lineage>
        <taxon>Eukaryota</taxon>
        <taxon>Fungi</taxon>
        <taxon>Dikarya</taxon>
        <taxon>Basidiomycota</taxon>
        <taxon>Agaricomycotina</taxon>
        <taxon>Agaricomycetes</taxon>
        <taxon>Agaricomycetidae</taxon>
        <taxon>Agaricales</taxon>
        <taxon>Fistulinaceae</taxon>
        <taxon>Fistulina</taxon>
    </lineage>
</organism>